<dbReference type="EMBL" id="CM020619">
    <property type="protein sequence ID" value="KAK1864711.1"/>
    <property type="molecule type" value="Genomic_DNA"/>
</dbReference>
<evidence type="ECO:0000313" key="1">
    <source>
        <dbReference type="EMBL" id="KAK1864711.1"/>
    </source>
</evidence>
<keyword evidence="2" id="KW-1185">Reference proteome</keyword>
<name>A0ACC3C4M7_PYRYE</name>
<comment type="caution">
    <text evidence="1">The sequence shown here is derived from an EMBL/GenBank/DDBJ whole genome shotgun (WGS) entry which is preliminary data.</text>
</comment>
<reference evidence="1" key="1">
    <citation type="submission" date="2019-11" db="EMBL/GenBank/DDBJ databases">
        <title>Nori genome reveals adaptations in red seaweeds to the harsh intertidal environment.</title>
        <authorList>
            <person name="Wang D."/>
            <person name="Mao Y."/>
        </authorList>
    </citation>
    <scope>NUCLEOTIDE SEQUENCE</scope>
    <source>
        <tissue evidence="1">Gametophyte</tissue>
    </source>
</reference>
<organism evidence="1 2">
    <name type="scientific">Pyropia yezoensis</name>
    <name type="common">Susabi-nori</name>
    <name type="synonym">Porphyra yezoensis</name>
    <dbReference type="NCBI Taxonomy" id="2788"/>
    <lineage>
        <taxon>Eukaryota</taxon>
        <taxon>Rhodophyta</taxon>
        <taxon>Bangiophyceae</taxon>
        <taxon>Bangiales</taxon>
        <taxon>Bangiaceae</taxon>
        <taxon>Pyropia</taxon>
    </lineage>
</organism>
<dbReference type="Proteomes" id="UP000798662">
    <property type="component" value="Chromosome 2"/>
</dbReference>
<proteinExistence type="predicted"/>
<gene>
    <name evidence="1" type="ORF">I4F81_007255</name>
</gene>
<evidence type="ECO:0000313" key="2">
    <source>
        <dbReference type="Proteomes" id="UP000798662"/>
    </source>
</evidence>
<sequence length="461" mass="49303">MVYDPFSNDPADVRRHLNRRSRALFIRLRESSARASAKTAAASSGAAALPNGGSATAVAQATAPPLVAQVTAPPPAPALPAPVSRLDTATTLFGTTVTVDDRVRAVAEFISKNVNSPGVEIEGKLGVLIEKHENRRAVALVPVACETPLLPIANQDVRFQSCVPEAVFAALNTALNGRVTRASRRSSGTAAAADPSTPTVTYARVKGMDVSYASRVRQTLAPSPGGGPPVVVRTERKVRIGDLNVLCPGWPVDFRFSASLEEPVAEPPPPTTIKSRREKDRLSYKAGCLSVDITTVLMTEGSSPNGPETMSQEVEVEIDGTVVDFIRTLAFTPSSRPSHALLVRFCVSHATACTRILRPGHQLRRPTSSVLPLPLPLSHRPFLLPSHAWPPGDPFPPLLPGVSPASFGRGRPSRRGTPPRLPPPRLRLLPSRPPSPGGCPSARRGRARRRRVGPRGIWRFC</sequence>
<accession>A0ACC3C4M7</accession>
<protein>
    <submittedName>
        <fullName evidence="1">Uncharacterized protein</fullName>
    </submittedName>
</protein>